<dbReference type="EMBL" id="CAMXCT020003422">
    <property type="protein sequence ID" value="CAL1157736.1"/>
    <property type="molecule type" value="Genomic_DNA"/>
</dbReference>
<dbReference type="EMBL" id="CAMXCT010003422">
    <property type="protein sequence ID" value="CAI4004361.1"/>
    <property type="molecule type" value="Genomic_DNA"/>
</dbReference>
<proteinExistence type="predicted"/>
<dbReference type="EMBL" id="CAMXCT030003422">
    <property type="protein sequence ID" value="CAL4791673.1"/>
    <property type="molecule type" value="Genomic_DNA"/>
</dbReference>
<keyword evidence="3" id="KW-1185">Reference proteome</keyword>
<gene>
    <name evidence="1" type="ORF">C1SCF055_LOCUS30149</name>
</gene>
<reference evidence="2" key="2">
    <citation type="submission" date="2024-04" db="EMBL/GenBank/DDBJ databases">
        <authorList>
            <person name="Chen Y."/>
            <person name="Shah S."/>
            <person name="Dougan E. K."/>
            <person name="Thang M."/>
            <person name="Chan C."/>
        </authorList>
    </citation>
    <scope>NUCLEOTIDE SEQUENCE [LARGE SCALE GENOMIC DNA]</scope>
</reference>
<evidence type="ECO:0000313" key="2">
    <source>
        <dbReference type="EMBL" id="CAL1157736.1"/>
    </source>
</evidence>
<name>A0A9P1G973_9DINO</name>
<comment type="caution">
    <text evidence="1">The sequence shown here is derived from an EMBL/GenBank/DDBJ whole genome shotgun (WGS) entry which is preliminary data.</text>
</comment>
<dbReference type="AlphaFoldDB" id="A0A9P1G973"/>
<evidence type="ECO:0000313" key="3">
    <source>
        <dbReference type="Proteomes" id="UP001152797"/>
    </source>
</evidence>
<sequence length="178" mass="19644">MQSMPMSFGRWQTQDVELNPSEENTFPFAPSRTLGDTNLSCRLCCCWAGCFPTGSAFSAVAELYLDLIFFVISAVSCHGISKLTHDLNSEPTFRKVYWKSSWRSIQNPPIFVESILESMIQTSGLCRAHLAVWPRVEEATSLACGADRKGSFGVTSDSSLQSSAIGQRISSTFLQILN</sequence>
<accession>A0A9P1G973</accession>
<evidence type="ECO:0000313" key="1">
    <source>
        <dbReference type="EMBL" id="CAI4004361.1"/>
    </source>
</evidence>
<organism evidence="1">
    <name type="scientific">Cladocopium goreaui</name>
    <dbReference type="NCBI Taxonomy" id="2562237"/>
    <lineage>
        <taxon>Eukaryota</taxon>
        <taxon>Sar</taxon>
        <taxon>Alveolata</taxon>
        <taxon>Dinophyceae</taxon>
        <taxon>Suessiales</taxon>
        <taxon>Symbiodiniaceae</taxon>
        <taxon>Cladocopium</taxon>
    </lineage>
</organism>
<protein>
    <submittedName>
        <fullName evidence="1">Uncharacterized protein</fullName>
    </submittedName>
</protein>
<dbReference type="Proteomes" id="UP001152797">
    <property type="component" value="Unassembled WGS sequence"/>
</dbReference>
<reference evidence="1" key="1">
    <citation type="submission" date="2022-10" db="EMBL/GenBank/DDBJ databases">
        <authorList>
            <person name="Chen Y."/>
            <person name="Dougan E. K."/>
            <person name="Chan C."/>
            <person name="Rhodes N."/>
            <person name="Thang M."/>
        </authorList>
    </citation>
    <scope>NUCLEOTIDE SEQUENCE</scope>
</reference>